<name>A0A0A7EGK0_9GAMM</name>
<keyword evidence="4" id="KW-1133">Transmembrane helix</keyword>
<keyword evidence="3" id="KW-0804">Transcription</keyword>
<evidence type="ECO:0000256" key="2">
    <source>
        <dbReference type="ARBA" id="ARBA00023125"/>
    </source>
</evidence>
<dbReference type="PROSITE" id="PS01124">
    <property type="entry name" value="HTH_ARAC_FAMILY_2"/>
    <property type="match status" value="1"/>
</dbReference>
<dbReference type="SMART" id="SM00342">
    <property type="entry name" value="HTH_ARAC"/>
    <property type="match status" value="1"/>
</dbReference>
<protein>
    <recommendedName>
        <fullName evidence="5">HTH araC/xylS-type domain-containing protein</fullName>
    </recommendedName>
</protein>
<dbReference type="Gene3D" id="1.10.10.60">
    <property type="entry name" value="Homeodomain-like"/>
    <property type="match status" value="2"/>
</dbReference>
<accession>A0A0A7EGK0</accession>
<dbReference type="InterPro" id="IPR018060">
    <property type="entry name" value="HTH_AraC"/>
</dbReference>
<dbReference type="RefSeq" id="WP_038642086.1">
    <property type="nucleotide sequence ID" value="NZ_CP009888.1"/>
</dbReference>
<keyword evidence="1" id="KW-0805">Transcription regulation</keyword>
<feature type="transmembrane region" description="Helical" evidence="4">
    <location>
        <begin position="6"/>
        <end position="23"/>
    </location>
</feature>
<dbReference type="KEGG" id="pseo:OM33_12225"/>
<organism evidence="6 7">
    <name type="scientific">Pseudoalteromonas piratica</name>
    <dbReference type="NCBI Taxonomy" id="1348114"/>
    <lineage>
        <taxon>Bacteria</taxon>
        <taxon>Pseudomonadati</taxon>
        <taxon>Pseudomonadota</taxon>
        <taxon>Gammaproteobacteria</taxon>
        <taxon>Alteromonadales</taxon>
        <taxon>Pseudoalteromonadaceae</taxon>
        <taxon>Pseudoalteromonas</taxon>
    </lineage>
</organism>
<feature type="transmembrane region" description="Helical" evidence="4">
    <location>
        <begin position="101"/>
        <end position="121"/>
    </location>
</feature>
<dbReference type="eggNOG" id="COG2169">
    <property type="taxonomic scope" value="Bacteria"/>
</dbReference>
<reference evidence="6 7" key="1">
    <citation type="submission" date="2014-11" db="EMBL/GenBank/DDBJ databases">
        <title>Complete Genome Sequence of Pseudoalteromonas sp. Strain OCN003 Isolated from Kaneohe Bay, Oahu, Hawaii.</title>
        <authorList>
            <person name="Beurmann S."/>
            <person name="Videau P."/>
            <person name="Ushijima B."/>
            <person name="Smith A.M."/>
            <person name="Aeby G.S."/>
            <person name="Callahan S.M."/>
            <person name="Belcaid M."/>
        </authorList>
    </citation>
    <scope>NUCLEOTIDE SEQUENCE [LARGE SCALE GENOMIC DNA]</scope>
    <source>
        <strain evidence="6 7">OCN003</strain>
    </source>
</reference>
<evidence type="ECO:0000256" key="4">
    <source>
        <dbReference type="SAM" id="Phobius"/>
    </source>
</evidence>
<dbReference type="SUPFAM" id="SSF46689">
    <property type="entry name" value="Homeodomain-like"/>
    <property type="match status" value="1"/>
</dbReference>
<feature type="transmembrane region" description="Helical" evidence="4">
    <location>
        <begin position="189"/>
        <end position="211"/>
    </location>
</feature>
<dbReference type="EMBL" id="CP009888">
    <property type="protein sequence ID" value="AIY65820.1"/>
    <property type="molecule type" value="Genomic_DNA"/>
</dbReference>
<dbReference type="PANTHER" id="PTHR43280:SF29">
    <property type="entry name" value="ARAC-FAMILY TRANSCRIPTIONAL REGULATOR"/>
    <property type="match status" value="1"/>
</dbReference>
<dbReference type="GO" id="GO:0003700">
    <property type="term" value="F:DNA-binding transcription factor activity"/>
    <property type="evidence" value="ECO:0007669"/>
    <property type="project" value="InterPro"/>
</dbReference>
<proteinExistence type="predicted"/>
<evidence type="ECO:0000313" key="7">
    <source>
        <dbReference type="Proteomes" id="UP000030341"/>
    </source>
</evidence>
<evidence type="ECO:0000256" key="1">
    <source>
        <dbReference type="ARBA" id="ARBA00023015"/>
    </source>
</evidence>
<dbReference type="InterPro" id="IPR020449">
    <property type="entry name" value="Tscrpt_reg_AraC-type_HTH"/>
</dbReference>
<feature type="transmembrane region" description="Helical" evidence="4">
    <location>
        <begin position="35"/>
        <end position="56"/>
    </location>
</feature>
<keyword evidence="4" id="KW-0812">Transmembrane</keyword>
<dbReference type="Pfam" id="PF12833">
    <property type="entry name" value="HTH_18"/>
    <property type="match status" value="1"/>
</dbReference>
<feature type="transmembrane region" description="Helical" evidence="4">
    <location>
        <begin position="68"/>
        <end position="89"/>
    </location>
</feature>
<evidence type="ECO:0000256" key="3">
    <source>
        <dbReference type="ARBA" id="ARBA00023163"/>
    </source>
</evidence>
<feature type="transmembrane region" description="Helical" evidence="4">
    <location>
        <begin position="217"/>
        <end position="240"/>
    </location>
</feature>
<dbReference type="InterPro" id="IPR018062">
    <property type="entry name" value="HTH_AraC-typ_CS"/>
</dbReference>
<keyword evidence="2" id="KW-0238">DNA-binding</keyword>
<keyword evidence="4" id="KW-0472">Membrane</keyword>
<dbReference type="Proteomes" id="UP000030341">
    <property type="component" value="Chromosome 1"/>
</dbReference>
<evidence type="ECO:0000259" key="5">
    <source>
        <dbReference type="PROSITE" id="PS01124"/>
    </source>
</evidence>
<keyword evidence="7" id="KW-1185">Reference proteome</keyword>
<dbReference type="InterPro" id="IPR009057">
    <property type="entry name" value="Homeodomain-like_sf"/>
</dbReference>
<dbReference type="STRING" id="1348114.OM33_12225"/>
<evidence type="ECO:0000313" key="6">
    <source>
        <dbReference type="EMBL" id="AIY65820.1"/>
    </source>
</evidence>
<sequence length="379" mass="43124">MAVDLIPTVVYSSMMGVVVSSIVRGAKSYNSNQGVYLFALLLLLLIHILGELYIFTGVYQYAPAIAGFQLPIRMLVGPAFYFYAATAMFAKFKVTTKQRVFALSGPIAILVLMVPFLFFISPEQKLALADPLTRDPSLWRLAVTTCVVTAIVFLVFTFVYLFAAFRLHAKHTAKLMEKYSTIEQRAMDWLKVLLVLWGFIWLVYAINYVAGLLGFKWHILGSIFPFIELVVLITFTHFALKQIEFFENEEDSEPEDKPRETVISHDKMEEISEKLILAMTEKTLYKDEDLSLNRLSKSISVSENYISETLSQYLKTNFFKFVNHYRVEEAKKLLTNSDKLVSTIAYDVGFKSKSTFNSAFKTMTGTTPTAFKKALMTKN</sequence>
<dbReference type="PANTHER" id="PTHR43280">
    <property type="entry name" value="ARAC-FAMILY TRANSCRIPTIONAL REGULATOR"/>
    <property type="match status" value="1"/>
</dbReference>
<dbReference type="PROSITE" id="PS00041">
    <property type="entry name" value="HTH_ARAC_FAMILY_1"/>
    <property type="match status" value="1"/>
</dbReference>
<dbReference type="PRINTS" id="PR00032">
    <property type="entry name" value="HTHARAC"/>
</dbReference>
<dbReference type="GO" id="GO:0043565">
    <property type="term" value="F:sequence-specific DNA binding"/>
    <property type="evidence" value="ECO:0007669"/>
    <property type="project" value="InterPro"/>
</dbReference>
<dbReference type="HOGENOM" id="CLU_041408_1_0_6"/>
<feature type="domain" description="HTH araC/xylS-type" evidence="5">
    <location>
        <begin position="274"/>
        <end position="374"/>
    </location>
</feature>
<feature type="transmembrane region" description="Helical" evidence="4">
    <location>
        <begin position="141"/>
        <end position="168"/>
    </location>
</feature>
<gene>
    <name evidence="6" type="ORF">OM33_12225</name>
</gene>
<dbReference type="AlphaFoldDB" id="A0A0A7EGK0"/>